<keyword evidence="2" id="KW-1185">Reference proteome</keyword>
<dbReference type="Pfam" id="PF11306">
    <property type="entry name" value="DUF3108"/>
    <property type="match status" value="1"/>
</dbReference>
<dbReference type="EMBL" id="FWZT01000010">
    <property type="protein sequence ID" value="SMF34523.1"/>
    <property type="molecule type" value="Genomic_DNA"/>
</dbReference>
<dbReference type="AlphaFoldDB" id="A0A1Y6BXC0"/>
<evidence type="ECO:0000313" key="1">
    <source>
        <dbReference type="EMBL" id="SMF34523.1"/>
    </source>
</evidence>
<accession>A0A1Y6BXC0</accession>
<reference evidence="2" key="1">
    <citation type="submission" date="2017-04" db="EMBL/GenBank/DDBJ databases">
        <authorList>
            <person name="Varghese N."/>
            <person name="Submissions S."/>
        </authorList>
    </citation>
    <scope>NUCLEOTIDE SEQUENCE [LARGE SCALE GENOMIC DNA]</scope>
    <source>
        <strain evidence="2">RKEM611</strain>
    </source>
</reference>
<dbReference type="InterPro" id="IPR021457">
    <property type="entry name" value="DUF3108"/>
</dbReference>
<protein>
    <recommendedName>
        <fullName evidence="3">DUF3108 domain-containing protein</fullName>
    </recommendedName>
</protein>
<evidence type="ECO:0000313" key="2">
    <source>
        <dbReference type="Proteomes" id="UP000192907"/>
    </source>
</evidence>
<proteinExistence type="predicted"/>
<organism evidence="1 2">
    <name type="scientific">Pseudobacteriovorax antillogorgiicola</name>
    <dbReference type="NCBI Taxonomy" id="1513793"/>
    <lineage>
        <taxon>Bacteria</taxon>
        <taxon>Pseudomonadati</taxon>
        <taxon>Bdellovibrionota</taxon>
        <taxon>Oligoflexia</taxon>
        <taxon>Oligoflexales</taxon>
        <taxon>Pseudobacteriovoracaceae</taxon>
        <taxon>Pseudobacteriovorax</taxon>
    </lineage>
</organism>
<name>A0A1Y6BXC0_9BACT</name>
<dbReference type="STRING" id="1513793.SAMN06296036_110146"/>
<dbReference type="OrthoDB" id="9808473at2"/>
<dbReference type="Proteomes" id="UP000192907">
    <property type="component" value="Unassembled WGS sequence"/>
</dbReference>
<gene>
    <name evidence="1" type="ORF">SAMN06296036_110146</name>
</gene>
<sequence>MFITSCINSRFVAILAIGIMSQKGISNTKQDNFEQEVICPGKVAEAPQWSRSKTYQGVPYGYGEEARYELKYGSVRVHVGYGFMRVGKPLKYKIPVAKKNGQLVYEKRWHRVFSVEAYTGDWYKAIFQAHDKLQAFSRPWDGGISKFYISEDHDKPFEVRSRREKWLEFDHVNCSVKTVEEVKHKNKRKEGNYDVFPGAVDALGAAYKLRSLDFKVGEKQKFVVYTSEKNWWLEAMPLAEEKVQVKAGTFDAVKVNLITSAGQQFEQKGTVTMWLATNHPNKPLIKIEGEAKFGSFYLELDQFTPGKN</sequence>
<evidence type="ECO:0008006" key="3">
    <source>
        <dbReference type="Google" id="ProtNLM"/>
    </source>
</evidence>